<dbReference type="InterPro" id="IPR024361">
    <property type="entry name" value="BACON"/>
</dbReference>
<sequence precursor="true">MRKLLYVPLLLLYFSVQALGQNFVPFTYQIGGTLPAPALYDITVPVGTPQVGLTLSTDGASWMSATLSTNTTPSVLTLSVNPGSLAVGHYTSSATVSSSAGSQFFSITLDVSAATSVTLNLSSQALTFNAVAGGTAPATQQIGVTASSTTSATATLAETTCTGSSWLSMSPTGTIAASATSTPLTISVNQTGLTAGTTCTGTVTVTAGTTTQTATVTLNVTATPAVLTLSSTAFTFNAVSGGAAVAAQTLGVTAQTSTSATATMAETTCTGSSWLTLSPTGNFTASATSTTFTISVNQAGLAAGTTCTGTISMTAAAVTQTATVTLNVTSAASSLTLSTTAMTFSAAAGASAPAPQSLTVTAQTITNASAQIAEQTCTGSTWLSMSPTGNFTASASGTNFTVSVSQAGMIAGTTCTGTISITAGGTTQTVTVTLSVAGTTVSTLTVVPSAYTFSAVAGDVAPATMTMAVTAPVAIGATAVATVQTCTLTNWLTLSPAGGFTAGPTTVYFTVGVNQGAMPAGTSCSGLITITAGSVTQTVPVTLSVISQFSAPLTVTPASLTFNAALGGGAPTAQTLTVTAPFNTPATAQVSAQSCNGTWLTISPSGSFTAGSNGTSFTVSVDPTGIASGTKCSGVITMSAASGVRSTTVTLIVADALSATLTFNVSAISFNAVAGGANPAAQTLTVAAPTTLTATAQAAASTCADTNWLALTPTGSFTASPTNTNFKVSVNQSGLAAGTTCTGTISMASPAGTQTLKVTMAVTAPAVPGVSATPTTLAFTYAAGDPKPVPQVVTISGGGAVGTFSVASNAAWLQVSPTCTVTAPCVTPNNGTFNLTVTADPSGLNAGATYNAAIAITGAAQSSGATNVNVTFAISAPVPGIILVTNAASSVTGPVAPGEMISIFADAATPIGPATAVSLNGSTCPAPCTDVPTTMGGVQVTFQPGGVAAPIMYASATQINCMVPYEMLGATGMKVEVKYLGQKSNALALQYSPTQPGIFTSLGTGSGLATVQQYDLQGNYQGQNSSSNPAKAGWYLMFYATGEGIIPAPAVTGRVTNGTNVVPLLGPPAVLIDGLPAAVPYFAEANGLVSGLMQVNAIVPAGVHTGRVSLSLAMNGVSSQGGVVIYTQ</sequence>
<gene>
    <name evidence="3" type="ordered locus">Acid_2494</name>
</gene>
<feature type="chain" id="PRO_5004163014" description="BACON domain-containing protein" evidence="1">
    <location>
        <begin position="21"/>
        <end position="1128"/>
    </location>
</feature>
<dbReference type="InParanoid" id="Q024U3"/>
<feature type="signal peptide" evidence="1">
    <location>
        <begin position="1"/>
        <end position="20"/>
    </location>
</feature>
<protein>
    <recommendedName>
        <fullName evidence="2">BACON domain-containing protein</fullName>
    </recommendedName>
</protein>
<dbReference type="HOGENOM" id="CLU_260003_0_0_0"/>
<feature type="domain" description="BACON" evidence="2">
    <location>
        <begin position="553"/>
        <end position="651"/>
    </location>
</feature>
<dbReference type="EMBL" id="CP000473">
    <property type="protein sequence ID" value="ABJ83483.1"/>
    <property type="molecule type" value="Genomic_DNA"/>
</dbReference>
<organism evidence="3">
    <name type="scientific">Solibacter usitatus (strain Ellin6076)</name>
    <dbReference type="NCBI Taxonomy" id="234267"/>
    <lineage>
        <taxon>Bacteria</taxon>
        <taxon>Pseudomonadati</taxon>
        <taxon>Acidobacteriota</taxon>
        <taxon>Terriglobia</taxon>
        <taxon>Bryobacterales</taxon>
        <taxon>Solibacteraceae</taxon>
        <taxon>Candidatus Solibacter</taxon>
    </lineage>
</organism>
<proteinExistence type="predicted"/>
<dbReference type="AlphaFoldDB" id="Q024U3"/>
<dbReference type="NCBIfam" id="TIGR03437">
    <property type="entry name" value="Soli_cterm"/>
    <property type="match status" value="1"/>
</dbReference>
<feature type="domain" description="BACON" evidence="2">
    <location>
        <begin position="489"/>
        <end position="544"/>
    </location>
</feature>
<accession>Q024U3</accession>
<evidence type="ECO:0000313" key="3">
    <source>
        <dbReference type="EMBL" id="ABJ83483.1"/>
    </source>
</evidence>
<evidence type="ECO:0000256" key="1">
    <source>
        <dbReference type="SAM" id="SignalP"/>
    </source>
</evidence>
<evidence type="ECO:0000259" key="2">
    <source>
        <dbReference type="Pfam" id="PF19190"/>
    </source>
</evidence>
<dbReference type="KEGG" id="sus:Acid_2494"/>
<dbReference type="eggNOG" id="COG1470">
    <property type="taxonomic scope" value="Bacteria"/>
</dbReference>
<name>Q024U3_SOLUE</name>
<dbReference type="InterPro" id="IPR017803">
    <property type="entry name" value="CHP03437_C"/>
</dbReference>
<reference evidence="3" key="1">
    <citation type="submission" date="2006-10" db="EMBL/GenBank/DDBJ databases">
        <title>Complete sequence of Solibacter usitatus Ellin6076.</title>
        <authorList>
            <consortium name="US DOE Joint Genome Institute"/>
            <person name="Copeland A."/>
            <person name="Lucas S."/>
            <person name="Lapidus A."/>
            <person name="Barry K."/>
            <person name="Detter J.C."/>
            <person name="Glavina del Rio T."/>
            <person name="Hammon N."/>
            <person name="Israni S."/>
            <person name="Dalin E."/>
            <person name="Tice H."/>
            <person name="Pitluck S."/>
            <person name="Thompson L.S."/>
            <person name="Brettin T."/>
            <person name="Bruce D."/>
            <person name="Han C."/>
            <person name="Tapia R."/>
            <person name="Gilna P."/>
            <person name="Schmutz J."/>
            <person name="Larimer F."/>
            <person name="Land M."/>
            <person name="Hauser L."/>
            <person name="Kyrpides N."/>
            <person name="Mikhailova N."/>
            <person name="Janssen P.H."/>
            <person name="Kuske C.R."/>
            <person name="Richardson P."/>
        </authorList>
    </citation>
    <scope>NUCLEOTIDE SEQUENCE</scope>
    <source>
        <strain evidence="3">Ellin6076</strain>
    </source>
</reference>
<keyword evidence="1" id="KW-0732">Signal</keyword>
<dbReference type="Pfam" id="PF19190">
    <property type="entry name" value="BACON_2"/>
    <property type="match status" value="2"/>
</dbReference>